<dbReference type="PROSITE" id="PS00624">
    <property type="entry name" value="GMC_OXRED_2"/>
    <property type="match status" value="1"/>
</dbReference>
<dbReference type="Proteomes" id="UP000298390">
    <property type="component" value="Unassembled WGS sequence"/>
</dbReference>
<dbReference type="PIRSF" id="PIRSF000137">
    <property type="entry name" value="Alcohol_oxidase"/>
    <property type="match status" value="1"/>
</dbReference>
<dbReference type="Gene3D" id="3.50.50.60">
    <property type="entry name" value="FAD/NAD(P)-binding domain"/>
    <property type="match status" value="1"/>
</dbReference>
<dbReference type="EMBL" id="SEKV01000174">
    <property type="protein sequence ID" value="TFY62258.1"/>
    <property type="molecule type" value="Genomic_DNA"/>
</dbReference>
<dbReference type="Gene3D" id="3.30.560.10">
    <property type="entry name" value="Glucose Oxidase, domain 3"/>
    <property type="match status" value="1"/>
</dbReference>
<proteinExistence type="inferred from homology"/>
<dbReference type="SUPFAM" id="SSF54373">
    <property type="entry name" value="FAD-linked reductases, C-terminal domain"/>
    <property type="match status" value="1"/>
</dbReference>
<evidence type="ECO:0000259" key="4">
    <source>
        <dbReference type="PROSITE" id="PS00624"/>
    </source>
</evidence>
<sequence>MTSSIVFEADIILAGGGTAACVIAGRVAAAEPSLKILMIEAGPPTLEDDAHVQPARYLSHLLPDSTTVKFNVGKESADLGGRAPIVPCGQCIGGGSSVNFTMYARPSPSDYDDWENVYGNKGWGSRDLIPFLQKMETYQVTPGQPTHGYEGPIKVSRGGIYANIGQDFFDAATQYDKSRGVTEDPNDMIDINVYGRWQKYIDQEKGRRSDTPHHYVYNQQLDNLEILTGYQVKRVIVEDGRAAGVEFVPNVRFGGDNIHGVRIAKARQLVVVSAGAFGSPPILERSGIGARHILEPLGIDVVSDLPGVGDNYQDHNIVFVPYKADDEAETLDGIVNNDKDEVERWTAQWQMDGSGKMASNGIDAGVKLRPSAEELEIIGPSFTKRWQEVFANAPDKPVLWLGLLSMFVGDRTALPPGNYSSIAFFSELPASIGYLHITSADDVDATPDFDPKFFSKCVSISLYRPAAEADDICDERPEDVAVLRWAYKYGREIARRMSHYRGEYLPGHPVFPEGSQAACSGDAKPTAISASKLVYNQEDDKAIDDYLRKVVATTWHSLGTCAMKPREQDGVVDSNLNVYGVSGLKVADMSIAPSNVCANTCSTAIAIGEKASTIILKELSSAAHA</sequence>
<dbReference type="Pfam" id="PF00732">
    <property type="entry name" value="GMC_oxred_N"/>
    <property type="match status" value="1"/>
</dbReference>
<evidence type="ECO:0000313" key="5">
    <source>
        <dbReference type="EMBL" id="TFY62258.1"/>
    </source>
</evidence>
<dbReference type="PANTHER" id="PTHR11552">
    <property type="entry name" value="GLUCOSE-METHANOL-CHOLINE GMC OXIDOREDUCTASE"/>
    <property type="match status" value="1"/>
</dbReference>
<dbReference type="InterPro" id="IPR012132">
    <property type="entry name" value="GMC_OxRdtase"/>
</dbReference>
<reference evidence="5 6" key="1">
    <citation type="submission" date="2019-01" db="EMBL/GenBank/DDBJ databases">
        <title>Genome sequencing of the rare red list fungi Fomitopsis rosea.</title>
        <authorList>
            <person name="Buettner E."/>
            <person name="Kellner H."/>
        </authorList>
    </citation>
    <scope>NUCLEOTIDE SEQUENCE [LARGE SCALE GENOMIC DNA]</scope>
    <source>
        <strain evidence="5 6">DSM 105464</strain>
    </source>
</reference>
<gene>
    <name evidence="5" type="ORF">EVJ58_g3987</name>
</gene>
<dbReference type="STRING" id="34475.A0A4Y9YKC6"/>
<dbReference type="GO" id="GO:0050660">
    <property type="term" value="F:flavin adenine dinucleotide binding"/>
    <property type="evidence" value="ECO:0007669"/>
    <property type="project" value="InterPro"/>
</dbReference>
<comment type="cofactor">
    <cofactor evidence="1 3">
        <name>FAD</name>
        <dbReference type="ChEBI" id="CHEBI:57692"/>
    </cofactor>
</comment>
<dbReference type="AlphaFoldDB" id="A0A4Y9YKC6"/>
<protein>
    <recommendedName>
        <fullName evidence="4">Glucose-methanol-choline oxidoreductase N-terminal domain-containing protein</fullName>
    </recommendedName>
</protein>
<evidence type="ECO:0000256" key="2">
    <source>
        <dbReference type="ARBA" id="ARBA00010790"/>
    </source>
</evidence>
<feature type="domain" description="Glucose-methanol-choline oxidoreductase N-terminal" evidence="4">
    <location>
        <begin position="275"/>
        <end position="289"/>
    </location>
</feature>
<dbReference type="PANTHER" id="PTHR11552:SF78">
    <property type="entry name" value="GLUCOSE-METHANOL-CHOLINE OXIDOREDUCTASE N-TERMINAL DOMAIN-CONTAINING PROTEIN"/>
    <property type="match status" value="1"/>
</dbReference>
<dbReference type="InterPro" id="IPR036188">
    <property type="entry name" value="FAD/NAD-bd_sf"/>
</dbReference>
<dbReference type="Pfam" id="PF05199">
    <property type="entry name" value="GMC_oxred_C"/>
    <property type="match status" value="1"/>
</dbReference>
<dbReference type="SUPFAM" id="SSF51905">
    <property type="entry name" value="FAD/NAD(P)-binding domain"/>
    <property type="match status" value="1"/>
</dbReference>
<dbReference type="GO" id="GO:0016614">
    <property type="term" value="F:oxidoreductase activity, acting on CH-OH group of donors"/>
    <property type="evidence" value="ECO:0007669"/>
    <property type="project" value="InterPro"/>
</dbReference>
<comment type="caution">
    <text evidence="5">The sequence shown here is derived from an EMBL/GenBank/DDBJ whole genome shotgun (WGS) entry which is preliminary data.</text>
</comment>
<organism evidence="5 6">
    <name type="scientific">Rhodofomes roseus</name>
    <dbReference type="NCBI Taxonomy" id="34475"/>
    <lineage>
        <taxon>Eukaryota</taxon>
        <taxon>Fungi</taxon>
        <taxon>Dikarya</taxon>
        <taxon>Basidiomycota</taxon>
        <taxon>Agaricomycotina</taxon>
        <taxon>Agaricomycetes</taxon>
        <taxon>Polyporales</taxon>
        <taxon>Rhodofomes</taxon>
    </lineage>
</organism>
<evidence type="ECO:0000313" key="6">
    <source>
        <dbReference type="Proteomes" id="UP000298390"/>
    </source>
</evidence>
<feature type="binding site" evidence="3">
    <location>
        <position position="232"/>
    </location>
    <ligand>
        <name>FAD</name>
        <dbReference type="ChEBI" id="CHEBI:57692"/>
    </ligand>
</feature>
<accession>A0A4Y9YKC6</accession>
<dbReference type="InterPro" id="IPR000172">
    <property type="entry name" value="GMC_OxRdtase_N"/>
</dbReference>
<keyword evidence="3" id="KW-0285">Flavoprotein</keyword>
<keyword evidence="3" id="KW-0274">FAD</keyword>
<feature type="binding site" evidence="3">
    <location>
        <begin position="555"/>
        <end position="556"/>
    </location>
    <ligand>
        <name>FAD</name>
        <dbReference type="ChEBI" id="CHEBI:57692"/>
    </ligand>
</feature>
<comment type="similarity">
    <text evidence="2">Belongs to the GMC oxidoreductase family.</text>
</comment>
<name>A0A4Y9YKC6_9APHY</name>
<evidence type="ECO:0000256" key="1">
    <source>
        <dbReference type="ARBA" id="ARBA00001974"/>
    </source>
</evidence>
<evidence type="ECO:0000256" key="3">
    <source>
        <dbReference type="PIRSR" id="PIRSR000137-2"/>
    </source>
</evidence>
<dbReference type="InterPro" id="IPR007867">
    <property type="entry name" value="GMC_OxRtase_C"/>
</dbReference>